<dbReference type="InterPro" id="IPR000648">
    <property type="entry name" value="Oxysterol-bd"/>
</dbReference>
<protein>
    <submittedName>
        <fullName evidence="7">Oxysterol-binding protein-domain-containing protein</fullName>
    </submittedName>
</protein>
<dbReference type="GO" id="GO:0030011">
    <property type="term" value="P:maintenance of cell polarity"/>
    <property type="evidence" value="ECO:0007669"/>
    <property type="project" value="TreeGrafter"/>
</dbReference>
<keyword evidence="4" id="KW-0446">Lipid-binding</keyword>
<dbReference type="InterPro" id="IPR041680">
    <property type="entry name" value="PH_8"/>
</dbReference>
<comment type="similarity">
    <text evidence="1">Belongs to the OSBP family.</text>
</comment>
<dbReference type="PANTHER" id="PTHR10972">
    <property type="entry name" value="OXYSTEROL-BINDING PROTEIN-RELATED"/>
    <property type="match status" value="1"/>
</dbReference>
<dbReference type="Gene3D" id="2.30.29.30">
    <property type="entry name" value="Pleckstrin-homology domain (PH domain)/Phosphotyrosine-binding domain (PTB)"/>
    <property type="match status" value="1"/>
</dbReference>
<dbReference type="GO" id="GO:0032541">
    <property type="term" value="C:cortical endoplasmic reticulum"/>
    <property type="evidence" value="ECO:0007669"/>
    <property type="project" value="TreeGrafter"/>
</dbReference>
<name>A0A2T7A661_TUBBO</name>
<dbReference type="PROSITE" id="PS50003">
    <property type="entry name" value="PH_DOMAIN"/>
    <property type="match status" value="1"/>
</dbReference>
<feature type="domain" description="PH" evidence="6">
    <location>
        <begin position="208"/>
        <end position="302"/>
    </location>
</feature>
<keyword evidence="2" id="KW-0813">Transport</keyword>
<reference evidence="7 8" key="1">
    <citation type="submission" date="2017-04" db="EMBL/GenBank/DDBJ databases">
        <title>Draft genome sequence of Tuber borchii Vittad., a whitish edible truffle.</title>
        <authorList>
            <consortium name="DOE Joint Genome Institute"/>
            <person name="Murat C."/>
            <person name="Kuo A."/>
            <person name="Barry K.W."/>
            <person name="Clum A."/>
            <person name="Dockter R.B."/>
            <person name="Fauchery L."/>
            <person name="Iotti M."/>
            <person name="Kohler A."/>
            <person name="Labutti K."/>
            <person name="Lindquist E.A."/>
            <person name="Lipzen A."/>
            <person name="Ohm R.A."/>
            <person name="Wang M."/>
            <person name="Grigoriev I.V."/>
            <person name="Zambonelli A."/>
            <person name="Martin F.M."/>
        </authorList>
    </citation>
    <scope>NUCLEOTIDE SEQUENCE [LARGE SCALE GENOMIC DNA]</scope>
    <source>
        <strain evidence="7 8">Tbo3840</strain>
    </source>
</reference>
<dbReference type="Proteomes" id="UP000244722">
    <property type="component" value="Unassembled WGS sequence"/>
</dbReference>
<dbReference type="AlphaFoldDB" id="A0A2T7A661"/>
<dbReference type="GO" id="GO:0006887">
    <property type="term" value="P:exocytosis"/>
    <property type="evidence" value="ECO:0007669"/>
    <property type="project" value="TreeGrafter"/>
</dbReference>
<dbReference type="STRING" id="42251.A0A2T7A661"/>
<dbReference type="SUPFAM" id="SSF101576">
    <property type="entry name" value="Supernatant protein factor (SPF), C-terminal domain"/>
    <property type="match status" value="1"/>
</dbReference>
<feature type="region of interest" description="Disordered" evidence="5">
    <location>
        <begin position="530"/>
        <end position="587"/>
    </location>
</feature>
<feature type="region of interest" description="Disordered" evidence="5">
    <location>
        <begin position="369"/>
        <end position="420"/>
    </location>
</feature>
<accession>A0A2T7A661</accession>
<keyword evidence="8" id="KW-1185">Reference proteome</keyword>
<dbReference type="Gene3D" id="2.60.120.680">
    <property type="entry name" value="GOLD domain"/>
    <property type="match status" value="1"/>
</dbReference>
<feature type="region of interest" description="Disordered" evidence="5">
    <location>
        <begin position="48"/>
        <end position="81"/>
    </location>
</feature>
<gene>
    <name evidence="7" type="ORF">B9Z19DRAFT_190287</name>
</gene>
<feature type="compositionally biased region" description="Polar residues" evidence="5">
    <location>
        <begin position="406"/>
        <end position="418"/>
    </location>
</feature>
<comment type="caution">
    <text evidence="7">The sequence shown here is derived from an EMBL/GenBank/DDBJ whole genome shotgun (WGS) entry which is preliminary data.</text>
</comment>
<dbReference type="GO" id="GO:0035621">
    <property type="term" value="P:ER to Golgi ceramide transport"/>
    <property type="evidence" value="ECO:0007669"/>
    <property type="project" value="TreeGrafter"/>
</dbReference>
<proteinExistence type="inferred from homology"/>
<dbReference type="CDD" id="cd13289">
    <property type="entry name" value="PH_Osh3p_yeast"/>
    <property type="match status" value="1"/>
</dbReference>
<dbReference type="OrthoDB" id="1854502at2759"/>
<evidence type="ECO:0000256" key="2">
    <source>
        <dbReference type="ARBA" id="ARBA00022448"/>
    </source>
</evidence>
<evidence type="ECO:0000256" key="3">
    <source>
        <dbReference type="ARBA" id="ARBA00023055"/>
    </source>
</evidence>
<dbReference type="EMBL" id="NESQ01000016">
    <property type="protein sequence ID" value="PUU83227.1"/>
    <property type="molecule type" value="Genomic_DNA"/>
</dbReference>
<evidence type="ECO:0000313" key="8">
    <source>
        <dbReference type="Proteomes" id="UP000244722"/>
    </source>
</evidence>
<evidence type="ECO:0000259" key="6">
    <source>
        <dbReference type="PROSITE" id="PS50003"/>
    </source>
</evidence>
<evidence type="ECO:0000256" key="1">
    <source>
        <dbReference type="ARBA" id="ARBA00008842"/>
    </source>
</evidence>
<dbReference type="GO" id="GO:0005829">
    <property type="term" value="C:cytosol"/>
    <property type="evidence" value="ECO:0007669"/>
    <property type="project" value="TreeGrafter"/>
</dbReference>
<feature type="region of interest" description="Disordered" evidence="5">
    <location>
        <begin position="172"/>
        <end position="200"/>
    </location>
</feature>
<dbReference type="GO" id="GO:0006897">
    <property type="term" value="P:endocytosis"/>
    <property type="evidence" value="ECO:0007669"/>
    <property type="project" value="TreeGrafter"/>
</dbReference>
<dbReference type="InterPro" id="IPR037239">
    <property type="entry name" value="OSBP_sf"/>
</dbReference>
<dbReference type="SUPFAM" id="SSF144000">
    <property type="entry name" value="Oxysterol-binding protein-like"/>
    <property type="match status" value="1"/>
</dbReference>
<dbReference type="Gene3D" id="2.40.160.120">
    <property type="match status" value="1"/>
</dbReference>
<evidence type="ECO:0000256" key="5">
    <source>
        <dbReference type="SAM" id="MobiDB-lite"/>
    </source>
</evidence>
<dbReference type="Gene3D" id="3.30.70.3490">
    <property type="match status" value="1"/>
</dbReference>
<dbReference type="GO" id="GO:0120009">
    <property type="term" value="P:intermembrane lipid transfer"/>
    <property type="evidence" value="ECO:0007669"/>
    <property type="project" value="UniProtKB-ARBA"/>
</dbReference>
<feature type="compositionally biased region" description="Low complexity" evidence="5">
    <location>
        <begin position="371"/>
        <end position="383"/>
    </location>
</feature>
<dbReference type="FunFam" id="2.40.160.120:FF:000001">
    <property type="entry name" value="Oxysterol-binding protein"/>
    <property type="match status" value="1"/>
</dbReference>
<dbReference type="InterPro" id="IPR011993">
    <property type="entry name" value="PH-like_dom_sf"/>
</dbReference>
<dbReference type="GO" id="GO:0034727">
    <property type="term" value="P:piecemeal microautophagy of the nucleus"/>
    <property type="evidence" value="ECO:0007669"/>
    <property type="project" value="TreeGrafter"/>
</dbReference>
<dbReference type="SMART" id="SM00233">
    <property type="entry name" value="PH"/>
    <property type="match status" value="1"/>
</dbReference>
<dbReference type="FunFam" id="2.30.29.30:FF:000369">
    <property type="entry name" value="Oxysterol binding protein"/>
    <property type="match status" value="1"/>
</dbReference>
<dbReference type="GO" id="GO:0005886">
    <property type="term" value="C:plasma membrane"/>
    <property type="evidence" value="ECO:0007669"/>
    <property type="project" value="TreeGrafter"/>
</dbReference>
<dbReference type="GO" id="GO:0097038">
    <property type="term" value="C:perinuclear endoplasmic reticulum"/>
    <property type="evidence" value="ECO:0007669"/>
    <property type="project" value="TreeGrafter"/>
</dbReference>
<feature type="compositionally biased region" description="Acidic residues" evidence="5">
    <location>
        <begin position="545"/>
        <end position="558"/>
    </location>
</feature>
<dbReference type="PANTHER" id="PTHR10972:SF203">
    <property type="entry name" value="OXYSTEROL-BINDING PROTEIN HOMOLOG 3"/>
    <property type="match status" value="1"/>
</dbReference>
<dbReference type="SUPFAM" id="SSF50729">
    <property type="entry name" value="PH domain-like"/>
    <property type="match status" value="1"/>
</dbReference>
<dbReference type="InterPro" id="IPR036598">
    <property type="entry name" value="GOLD_dom_sf"/>
</dbReference>
<evidence type="ECO:0000256" key="4">
    <source>
        <dbReference type="ARBA" id="ARBA00023121"/>
    </source>
</evidence>
<organism evidence="7 8">
    <name type="scientific">Tuber borchii</name>
    <name type="common">White truffle</name>
    <dbReference type="NCBI Taxonomy" id="42251"/>
    <lineage>
        <taxon>Eukaryota</taxon>
        <taxon>Fungi</taxon>
        <taxon>Dikarya</taxon>
        <taxon>Ascomycota</taxon>
        <taxon>Pezizomycotina</taxon>
        <taxon>Pezizomycetes</taxon>
        <taxon>Pezizales</taxon>
        <taxon>Tuberaceae</taxon>
        <taxon>Tuber</taxon>
    </lineage>
</organism>
<dbReference type="Pfam" id="PF15409">
    <property type="entry name" value="PH_8"/>
    <property type="match status" value="1"/>
</dbReference>
<dbReference type="InterPro" id="IPR001849">
    <property type="entry name" value="PH_domain"/>
</dbReference>
<sequence>MAMEQVEVPSRSYFIRWVECSKDFTISWSIKPHKKSLNFGIFRHPRAGNQSASQLQPPPTARSDDTPSIRRPSSSRARNNEGDCIERLHAAGLLDVYWHGKVEAEKVTTGTYQVKEGGMFALVFDNTFSKQVAKTATLVLLTYPSTSPPPASHALHHFDSVQALASTASLVQNGGKGPGNGPGASVETLSVPGQDGATHDKESVYSAHGFHTGVLKKRKRKRHQGYARRFFSLDFTSSTLSYYLNRESSALRGAIPLSLAAISASEKEREICIDSGAEVWHLRANSDREWEQWKYALEKAAQHAMKAGTTGDQHLNLPNMEQSAAVNTQNQVMEDRGWVGVEALVGRVAGVRDAVRRLATTAEQLTPPIIGEAGAEASTSSTSVHSLTEQKDKGRRRPFWKRKANGGTSPSTSSQSLHPTSAVATAVAAAAAPALPNGVAGNMPLHQGQNMCGHLNALLADLDSVVADFSKLVAENKQRRWLSHRVSQHQSTSPVVASRVSIESSTSEEFFDAEDAMGEGEQGRVVLLNDDENSAHGASSSRDVTDDEESDEEDEGFDNDQPPRSAAKFEDEGVTDANGMRDLSPLPLEPVERRPLIPAATVMPPSLIGFLRKNVGKDLSTIAMPVSANEPTSLLQRLSEQLEYSELLDQAVNASTEDGERLLYVAAFATSSFSNSRVKERSIRKPFNPMLGETYELVREDKGKNAPGRTASDIQEFSHLLGFRFIAEKVSHRPVIMACQAESQNWTFTQSPMPTQKFWGKSAELNTSGRVRIHFPSTGDSFSWTIATSFLRNIIAGEKYVEPVGSMTIYCENTGEKATVTFKANKGMFAGRSEEVTIQAFNSSGNPYPLSLSGKWTEKLMLEGDGSPKIFWEVKELVENAQTRYGFTKFAAALNEITPIEQGKIPTTDTRHRPDQRMVEDGRLDEAEAMKMKLEEAQRVRRKEMEDSGETWQPRWFVKVREYADEEIWKIKTGEEGYWEQRSKGEWKGVPVIFEE</sequence>
<dbReference type="GO" id="GO:0032934">
    <property type="term" value="F:sterol binding"/>
    <property type="evidence" value="ECO:0007669"/>
    <property type="project" value="TreeGrafter"/>
</dbReference>
<dbReference type="Pfam" id="PF01237">
    <property type="entry name" value="Oxysterol_BP"/>
    <property type="match status" value="1"/>
</dbReference>
<feature type="compositionally biased region" description="Basic residues" evidence="5">
    <location>
        <begin position="393"/>
        <end position="404"/>
    </location>
</feature>
<keyword evidence="3" id="KW-0445">Lipid transport</keyword>
<evidence type="ECO:0000313" key="7">
    <source>
        <dbReference type="EMBL" id="PUU83227.1"/>
    </source>
</evidence>